<dbReference type="GO" id="GO:0008658">
    <property type="term" value="F:penicillin binding"/>
    <property type="evidence" value="ECO:0007669"/>
    <property type="project" value="InterPro"/>
</dbReference>
<accession>A0A1G7U851</accession>
<evidence type="ECO:0000259" key="6">
    <source>
        <dbReference type="Pfam" id="PF00905"/>
    </source>
</evidence>
<gene>
    <name evidence="8" type="ORF">SAMN05216241_11228</name>
</gene>
<dbReference type="GO" id="GO:0051301">
    <property type="term" value="P:cell division"/>
    <property type="evidence" value="ECO:0007669"/>
    <property type="project" value="UniProtKB-KW"/>
</dbReference>
<keyword evidence="2" id="KW-0645">Protease</keyword>
<feature type="domain" description="Penicillin-binding protein transpeptidase" evidence="6">
    <location>
        <begin position="233"/>
        <end position="529"/>
    </location>
</feature>
<keyword evidence="5" id="KW-0812">Transmembrane</keyword>
<dbReference type="InterPro" id="IPR050515">
    <property type="entry name" value="Beta-lactam/transpept"/>
</dbReference>
<proteinExistence type="predicted"/>
<keyword evidence="2" id="KW-0121">Carboxypeptidase</keyword>
<feature type="region of interest" description="Disordered" evidence="4">
    <location>
        <begin position="543"/>
        <end position="568"/>
    </location>
</feature>
<dbReference type="SUPFAM" id="SSF56601">
    <property type="entry name" value="beta-lactamase/transpeptidase-like"/>
    <property type="match status" value="1"/>
</dbReference>
<dbReference type="GO" id="GO:0071555">
    <property type="term" value="P:cell wall organization"/>
    <property type="evidence" value="ECO:0007669"/>
    <property type="project" value="TreeGrafter"/>
</dbReference>
<feature type="transmembrane region" description="Helical" evidence="5">
    <location>
        <begin position="28"/>
        <end position="47"/>
    </location>
</feature>
<dbReference type="OrthoDB" id="9789078at2"/>
<reference evidence="8 9" key="1">
    <citation type="submission" date="2016-10" db="EMBL/GenBank/DDBJ databases">
        <authorList>
            <person name="de Groot N.N."/>
        </authorList>
    </citation>
    <scope>NUCLEOTIDE SEQUENCE [LARGE SCALE GENOMIC DNA]</scope>
    <source>
        <strain evidence="8 9">DSM 25584</strain>
    </source>
</reference>
<dbReference type="InterPro" id="IPR036138">
    <property type="entry name" value="PBP_dimer_sf"/>
</dbReference>
<organism evidence="8 9">
    <name type="scientific">Limimonas halophila</name>
    <dbReference type="NCBI Taxonomy" id="1082479"/>
    <lineage>
        <taxon>Bacteria</taxon>
        <taxon>Pseudomonadati</taxon>
        <taxon>Pseudomonadota</taxon>
        <taxon>Alphaproteobacteria</taxon>
        <taxon>Rhodospirillales</taxon>
        <taxon>Rhodovibrionaceae</taxon>
        <taxon>Limimonas</taxon>
    </lineage>
</organism>
<name>A0A1G7U851_9PROT</name>
<evidence type="ECO:0000256" key="2">
    <source>
        <dbReference type="ARBA" id="ARBA00022645"/>
    </source>
</evidence>
<dbReference type="InterPro" id="IPR012338">
    <property type="entry name" value="Beta-lactam/transpept-like"/>
</dbReference>
<evidence type="ECO:0000259" key="7">
    <source>
        <dbReference type="Pfam" id="PF03717"/>
    </source>
</evidence>
<evidence type="ECO:0000256" key="5">
    <source>
        <dbReference type="SAM" id="Phobius"/>
    </source>
</evidence>
<keyword evidence="8" id="KW-0132">Cell division</keyword>
<evidence type="ECO:0000256" key="4">
    <source>
        <dbReference type="SAM" id="MobiDB-lite"/>
    </source>
</evidence>
<keyword evidence="2" id="KW-0378">Hydrolase</keyword>
<evidence type="ECO:0000256" key="3">
    <source>
        <dbReference type="ARBA" id="ARBA00023136"/>
    </source>
</evidence>
<keyword evidence="5" id="KW-1133">Transmembrane helix</keyword>
<dbReference type="AlphaFoldDB" id="A0A1G7U851"/>
<keyword evidence="8" id="KW-0131">Cell cycle</keyword>
<dbReference type="EMBL" id="FNCE01000012">
    <property type="protein sequence ID" value="SDG42920.1"/>
    <property type="molecule type" value="Genomic_DNA"/>
</dbReference>
<dbReference type="Pfam" id="PF00905">
    <property type="entry name" value="Transpeptidase"/>
    <property type="match status" value="1"/>
</dbReference>
<dbReference type="InterPro" id="IPR001460">
    <property type="entry name" value="PCN-bd_Tpept"/>
</dbReference>
<dbReference type="PANTHER" id="PTHR30627:SF1">
    <property type="entry name" value="PEPTIDOGLYCAN D,D-TRANSPEPTIDASE FTSI"/>
    <property type="match status" value="1"/>
</dbReference>
<dbReference type="Gene3D" id="1.10.150.770">
    <property type="match status" value="1"/>
</dbReference>
<sequence length="568" mass="61014">MTPHRQPAPLFGSRPGRGQALEVCRTRLVVAGIVFATLFAVVGLRVLTLAAPFGSGEAKVARAHTGEGGKLRRADIVDRNGKLLATTLPTASLYADPGRVDKPARLAKRLSAVLPDKDRAALEKRLRRDKRFVWIKRELTPRQHDRINRLGSPALGIRQEPRRYYPQGGLTAHLVGFTDIDGRGLAGVEKAFGETLRERDEPLRLSLDVRVQHALSEELRAAMTRFDAKGAAGVVMDADTGELVALSSLPAFDPDAPGSAPDHARFNRTTQGVYEMGSVFKVFSTAAALDSGAVRISDHYGVEEPVKLAGYTVRDFHHNEGELTVPEIFMKSSNIGTVKMTRAAGAETLQATLADLGLTRRSGLRLPSVSKPMVPDPWKRINAMTASYGHGIAVTPVSLTAAVAATVNGGTLPRPTVRADADHGAQARVLSRATSATMRQMMRLVVAYGTGSKARADGYRVGGKTGTADKVGAGGYSTDARVASFAGAFPMDDPEYVIFALVDEPKPQEDTFGYATGGWVAAPAVRRVVERIGPMLGVRPENGLTVPEQEDNPLLRRAKRKDVQVAAR</sequence>
<evidence type="ECO:0000313" key="9">
    <source>
        <dbReference type="Proteomes" id="UP000199415"/>
    </source>
</evidence>
<dbReference type="Gene3D" id="3.30.450.330">
    <property type="match status" value="1"/>
</dbReference>
<dbReference type="Pfam" id="PF03717">
    <property type="entry name" value="PBP_dimer"/>
    <property type="match status" value="1"/>
</dbReference>
<evidence type="ECO:0000256" key="1">
    <source>
        <dbReference type="ARBA" id="ARBA00004370"/>
    </source>
</evidence>
<dbReference type="Gene3D" id="3.40.710.10">
    <property type="entry name" value="DD-peptidase/beta-lactamase superfamily"/>
    <property type="match status" value="1"/>
</dbReference>
<dbReference type="RefSeq" id="WP_090021511.1">
    <property type="nucleotide sequence ID" value="NZ_FNCE01000012.1"/>
</dbReference>
<keyword evidence="3 5" id="KW-0472">Membrane</keyword>
<keyword evidence="9" id="KW-1185">Reference proteome</keyword>
<dbReference type="GO" id="GO:0005886">
    <property type="term" value="C:plasma membrane"/>
    <property type="evidence" value="ECO:0007669"/>
    <property type="project" value="TreeGrafter"/>
</dbReference>
<dbReference type="SUPFAM" id="SSF56519">
    <property type="entry name" value="Penicillin binding protein dimerisation domain"/>
    <property type="match status" value="1"/>
</dbReference>
<protein>
    <submittedName>
        <fullName evidence="8">Cell division protein FtsI (Penicillin-binding protein 3)</fullName>
    </submittedName>
</protein>
<dbReference type="STRING" id="1082479.SAMN05216241_11228"/>
<dbReference type="Gene3D" id="3.90.1310.10">
    <property type="entry name" value="Penicillin-binding protein 2a (Domain 2)"/>
    <property type="match status" value="1"/>
</dbReference>
<dbReference type="InterPro" id="IPR005311">
    <property type="entry name" value="PBP_dimer"/>
</dbReference>
<feature type="domain" description="Penicillin-binding protein dimerisation" evidence="7">
    <location>
        <begin position="73"/>
        <end position="178"/>
    </location>
</feature>
<dbReference type="Proteomes" id="UP000199415">
    <property type="component" value="Unassembled WGS sequence"/>
</dbReference>
<dbReference type="GO" id="GO:0004180">
    <property type="term" value="F:carboxypeptidase activity"/>
    <property type="evidence" value="ECO:0007669"/>
    <property type="project" value="UniProtKB-KW"/>
</dbReference>
<comment type="subcellular location">
    <subcellularLocation>
        <location evidence="1">Membrane</location>
    </subcellularLocation>
</comment>
<evidence type="ECO:0000313" key="8">
    <source>
        <dbReference type="EMBL" id="SDG42920.1"/>
    </source>
</evidence>
<dbReference type="PANTHER" id="PTHR30627">
    <property type="entry name" value="PEPTIDOGLYCAN D,D-TRANSPEPTIDASE"/>
    <property type="match status" value="1"/>
</dbReference>